<name>A0ABW3AT73_9SPHI</name>
<accession>A0ABW3AT73</accession>
<dbReference type="Proteomes" id="UP001597010">
    <property type="component" value="Unassembled WGS sequence"/>
</dbReference>
<evidence type="ECO:0000256" key="2">
    <source>
        <dbReference type="SAM" id="SignalP"/>
    </source>
</evidence>
<feature type="compositionally biased region" description="Polar residues" evidence="1">
    <location>
        <begin position="20"/>
        <end position="42"/>
    </location>
</feature>
<protein>
    <submittedName>
        <fullName evidence="3">Uncharacterized protein</fullName>
    </submittedName>
</protein>
<keyword evidence="2" id="KW-0732">Signal</keyword>
<comment type="caution">
    <text evidence="3">The sequence shown here is derived from an EMBL/GenBank/DDBJ whole genome shotgun (WGS) entry which is preliminary data.</text>
</comment>
<dbReference type="EMBL" id="JBHTHZ010000005">
    <property type="protein sequence ID" value="MFD0793726.1"/>
    <property type="molecule type" value="Genomic_DNA"/>
</dbReference>
<evidence type="ECO:0000313" key="3">
    <source>
        <dbReference type="EMBL" id="MFD0793726.1"/>
    </source>
</evidence>
<dbReference type="PROSITE" id="PS51257">
    <property type="entry name" value="PROKAR_LIPOPROTEIN"/>
    <property type="match status" value="1"/>
</dbReference>
<proteinExistence type="predicted"/>
<evidence type="ECO:0000313" key="4">
    <source>
        <dbReference type="Proteomes" id="UP001597010"/>
    </source>
</evidence>
<evidence type="ECO:0000256" key="1">
    <source>
        <dbReference type="SAM" id="MobiDB-lite"/>
    </source>
</evidence>
<feature type="signal peptide" evidence="2">
    <location>
        <begin position="1"/>
        <end position="20"/>
    </location>
</feature>
<feature type="region of interest" description="Disordered" evidence="1">
    <location>
        <begin position="19"/>
        <end position="72"/>
    </location>
</feature>
<organism evidence="3 4">
    <name type="scientific">Mucilaginibacter litoreus</name>
    <dbReference type="NCBI Taxonomy" id="1048221"/>
    <lineage>
        <taxon>Bacteria</taxon>
        <taxon>Pseudomonadati</taxon>
        <taxon>Bacteroidota</taxon>
        <taxon>Sphingobacteriia</taxon>
        <taxon>Sphingobacteriales</taxon>
        <taxon>Sphingobacteriaceae</taxon>
        <taxon>Mucilaginibacter</taxon>
    </lineage>
</organism>
<keyword evidence="4" id="KW-1185">Reference proteome</keyword>
<dbReference type="RefSeq" id="WP_377113943.1">
    <property type="nucleotide sequence ID" value="NZ_JBHTHZ010000005.1"/>
</dbReference>
<feature type="compositionally biased region" description="Polar residues" evidence="1">
    <location>
        <begin position="50"/>
        <end position="62"/>
    </location>
</feature>
<gene>
    <name evidence="3" type="ORF">ACFQZX_08860</name>
</gene>
<sequence length="72" mass="7369">MKKQIAIACLCICTILTACGGSNNPEDNDTSSVTTDTMTNGHHSGRGAGSQDTADNNVTDSATIAPPDTTKK</sequence>
<feature type="chain" id="PRO_5045497205" evidence="2">
    <location>
        <begin position="21"/>
        <end position="72"/>
    </location>
</feature>
<reference evidence="4" key="1">
    <citation type="journal article" date="2019" name="Int. J. Syst. Evol. Microbiol.">
        <title>The Global Catalogue of Microorganisms (GCM) 10K type strain sequencing project: providing services to taxonomists for standard genome sequencing and annotation.</title>
        <authorList>
            <consortium name="The Broad Institute Genomics Platform"/>
            <consortium name="The Broad Institute Genome Sequencing Center for Infectious Disease"/>
            <person name="Wu L."/>
            <person name="Ma J."/>
        </authorList>
    </citation>
    <scope>NUCLEOTIDE SEQUENCE [LARGE SCALE GENOMIC DNA]</scope>
    <source>
        <strain evidence="4">CCUG 61484</strain>
    </source>
</reference>